<comment type="similarity">
    <text evidence="3">In the N-terminal section; belongs to the glycosyltransferase 51 family.</text>
</comment>
<dbReference type="GO" id="GO:0030288">
    <property type="term" value="C:outer membrane-bounded periplasmic space"/>
    <property type="evidence" value="ECO:0007669"/>
    <property type="project" value="TreeGrafter"/>
</dbReference>
<comment type="pathway">
    <text evidence="1">Cell wall biogenesis; peptidoglycan biosynthesis.</text>
</comment>
<dbReference type="SUPFAM" id="SSF56601">
    <property type="entry name" value="beta-lactamase/transpeptidase-like"/>
    <property type="match status" value="1"/>
</dbReference>
<evidence type="ECO:0000256" key="11">
    <source>
        <dbReference type="ARBA" id="ARBA00049902"/>
    </source>
</evidence>
<evidence type="ECO:0000313" key="17">
    <source>
        <dbReference type="Proteomes" id="UP000324252"/>
    </source>
</evidence>
<evidence type="ECO:0000256" key="12">
    <source>
        <dbReference type="SAM" id="SignalP"/>
    </source>
</evidence>
<dbReference type="InterPro" id="IPR023346">
    <property type="entry name" value="Lysozyme-like_dom_sf"/>
</dbReference>
<dbReference type="NCBIfam" id="TIGR02073">
    <property type="entry name" value="PBP_1c"/>
    <property type="match status" value="1"/>
</dbReference>
<evidence type="ECO:0000256" key="3">
    <source>
        <dbReference type="ARBA" id="ARBA00007739"/>
    </source>
</evidence>
<dbReference type="InterPro" id="IPR050396">
    <property type="entry name" value="Glycosyltr_51/Transpeptidase"/>
</dbReference>
<dbReference type="GO" id="GO:0006508">
    <property type="term" value="P:proteolysis"/>
    <property type="evidence" value="ECO:0007669"/>
    <property type="project" value="UniProtKB-KW"/>
</dbReference>
<feature type="chain" id="PRO_5015064583" description="peptidoglycan glycosyltransferase" evidence="12">
    <location>
        <begin position="25"/>
        <end position="679"/>
    </location>
</feature>
<feature type="domain" description="Penicillin-binding protein transpeptidase" evidence="13">
    <location>
        <begin position="304"/>
        <end position="514"/>
    </location>
</feature>
<dbReference type="PANTHER" id="PTHR32282">
    <property type="entry name" value="BINDING PROTEIN TRANSPEPTIDASE, PUTATIVE-RELATED"/>
    <property type="match status" value="1"/>
</dbReference>
<dbReference type="InterPro" id="IPR012338">
    <property type="entry name" value="Beta-lactam/transpept-like"/>
</dbReference>
<dbReference type="GO" id="GO:0009252">
    <property type="term" value="P:peptidoglycan biosynthetic process"/>
    <property type="evidence" value="ECO:0007669"/>
    <property type="project" value="UniProtKB-UniPathway"/>
</dbReference>
<evidence type="ECO:0000256" key="8">
    <source>
        <dbReference type="ARBA" id="ARBA00022801"/>
    </source>
</evidence>
<keyword evidence="7" id="KW-0808">Transferase</keyword>
<dbReference type="Gene3D" id="3.40.710.10">
    <property type="entry name" value="DD-peptidase/beta-lactamase superfamily"/>
    <property type="match status" value="1"/>
</dbReference>
<feature type="signal peptide" evidence="12">
    <location>
        <begin position="1"/>
        <end position="24"/>
    </location>
</feature>
<dbReference type="AlphaFoldDB" id="A0A1H0GWF0"/>
<evidence type="ECO:0000259" key="13">
    <source>
        <dbReference type="Pfam" id="PF00905"/>
    </source>
</evidence>
<evidence type="ECO:0000259" key="14">
    <source>
        <dbReference type="Pfam" id="PF00912"/>
    </source>
</evidence>
<dbReference type="InterPro" id="IPR036950">
    <property type="entry name" value="PBP_transglycosylase"/>
</dbReference>
<evidence type="ECO:0000256" key="9">
    <source>
        <dbReference type="ARBA" id="ARBA00023268"/>
    </source>
</evidence>
<dbReference type="InterPro" id="IPR009647">
    <property type="entry name" value="PBP_C"/>
</dbReference>
<evidence type="ECO:0000256" key="6">
    <source>
        <dbReference type="ARBA" id="ARBA00022676"/>
    </source>
</evidence>
<reference evidence="16 17" key="1">
    <citation type="submission" date="2016-11" db="EMBL/GenBank/DDBJ databases">
        <authorList>
            <person name="Varghese N."/>
            <person name="Submissions S."/>
        </authorList>
    </citation>
    <scope>NUCLEOTIDE SEQUENCE [LARGE SCALE GENOMIC DNA]</scope>
    <source>
        <strain evidence="16 17">DSM 29620</strain>
    </source>
</reference>
<dbReference type="InterPro" id="IPR001460">
    <property type="entry name" value="PCN-bd_Tpept"/>
</dbReference>
<dbReference type="Gene3D" id="1.10.3810.10">
    <property type="entry name" value="Biosynthetic peptidoglycan transglycosylase-like"/>
    <property type="match status" value="1"/>
</dbReference>
<evidence type="ECO:0000259" key="15">
    <source>
        <dbReference type="Pfam" id="PF06832"/>
    </source>
</evidence>
<sequence length="679" mass="71923">MRRAGRLLFLAVALLLGAAAARDAADAWIDATRLPLLPVAQSVEIRDRNGTLLRAYPVADGRWRLGAQPAQVDPAYLAMLIAYEDRRFATHAGIDPRALLRAAAQAAWHGRVVSGGSTLTMQVARLLEGTGTGRWQGKLRQMRVALALERRLPKDRILSLYLTLAPFGGNLEGVRAATLSWFGKEPGRLTPAQAALLVALPQSPETRRPDRAHPAARAARDRVLARMERAGILSPDTAAAARSEPVPTLRRPFPMLAPHLGDRLRLADPARQRHDVTLDARLQSAFEDLAQGALRGRPPHLSVAILAADHRNGEILAAIGSPDYAPGRRQGFVDMTRALRSPGSTLKPLVYALAFDQGLAHPQTLIADRATDFGGYAPQNFDGAFRGELTVAEALRLSLNIPAVALTDALGPARLLAAIEGAGATPVIPGGKPGLAVALGGLGLTLHDLVQLYAGLGNGGRAVPLHSHGPAQPPRRLISARAAWSVGDILSGLAPPPGSPALRLAYKTGTSYGHRDAWAVGFDGRHVIGVWMGRADGTPVPGAFGGEIAAPLLFRAFSRLKSRPDPLPPPPADTLLVPTDRLPPPLQQFRPRNASFAPAPDAPKLAFPPDGARLDLGGLPLVLKLRDGAAPFTVLANGMPVAIRQHGREITLPPPGVGYLTLSVIDAQGRAARAAIRVE</sequence>
<dbReference type="GO" id="GO:0004180">
    <property type="term" value="F:carboxypeptidase activity"/>
    <property type="evidence" value="ECO:0007669"/>
    <property type="project" value="UniProtKB-KW"/>
</dbReference>
<gene>
    <name evidence="16" type="ORF">SAMN05444142_102408</name>
</gene>
<feature type="domain" description="Glycosyl transferase family 51" evidence="14">
    <location>
        <begin position="61"/>
        <end position="227"/>
    </location>
</feature>
<feature type="domain" description="Penicillin-binding C-terminal" evidence="15">
    <location>
        <begin position="598"/>
        <end position="676"/>
    </location>
</feature>
<evidence type="ECO:0000256" key="4">
    <source>
        <dbReference type="ARBA" id="ARBA00022645"/>
    </source>
</evidence>
<dbReference type="SUPFAM" id="SSF53955">
    <property type="entry name" value="Lysozyme-like"/>
    <property type="match status" value="1"/>
</dbReference>
<accession>A0A1H0GWF0</accession>
<dbReference type="InterPro" id="IPR011815">
    <property type="entry name" value="PBP_1c"/>
</dbReference>
<comment type="similarity">
    <text evidence="2">In the C-terminal section; belongs to the transpeptidase family.</text>
</comment>
<dbReference type="Pfam" id="PF00912">
    <property type="entry name" value="Transgly"/>
    <property type="match status" value="1"/>
</dbReference>
<keyword evidence="6" id="KW-0328">Glycosyltransferase</keyword>
<evidence type="ECO:0000256" key="1">
    <source>
        <dbReference type="ARBA" id="ARBA00004752"/>
    </source>
</evidence>
<comment type="catalytic activity">
    <reaction evidence="11">
        <text>[GlcNAc-(1-&gt;4)-Mur2Ac(oyl-L-Ala-gamma-D-Glu-L-Lys-D-Ala-D-Ala)](n)-di-trans,octa-cis-undecaprenyl diphosphate + beta-D-GlcNAc-(1-&gt;4)-Mur2Ac(oyl-L-Ala-gamma-D-Glu-L-Lys-D-Ala-D-Ala)-di-trans,octa-cis-undecaprenyl diphosphate = [GlcNAc-(1-&gt;4)-Mur2Ac(oyl-L-Ala-gamma-D-Glu-L-Lys-D-Ala-D-Ala)](n+1)-di-trans,octa-cis-undecaprenyl diphosphate + di-trans,octa-cis-undecaprenyl diphosphate + H(+)</text>
        <dbReference type="Rhea" id="RHEA:23708"/>
        <dbReference type="Rhea" id="RHEA-COMP:9602"/>
        <dbReference type="Rhea" id="RHEA-COMP:9603"/>
        <dbReference type="ChEBI" id="CHEBI:15378"/>
        <dbReference type="ChEBI" id="CHEBI:58405"/>
        <dbReference type="ChEBI" id="CHEBI:60033"/>
        <dbReference type="ChEBI" id="CHEBI:78435"/>
        <dbReference type="EC" id="2.4.99.28"/>
    </reaction>
</comment>
<keyword evidence="12" id="KW-0732">Signal</keyword>
<dbReference type="Proteomes" id="UP000324252">
    <property type="component" value="Unassembled WGS sequence"/>
</dbReference>
<dbReference type="UniPathway" id="UPA00219"/>
<dbReference type="InterPro" id="IPR001264">
    <property type="entry name" value="Glyco_trans_51"/>
</dbReference>
<dbReference type="EC" id="2.4.99.28" evidence="10"/>
<keyword evidence="4" id="KW-0121">Carboxypeptidase</keyword>
<keyword evidence="8" id="KW-0378">Hydrolase</keyword>
<proteinExistence type="inferred from homology"/>
<evidence type="ECO:0000256" key="7">
    <source>
        <dbReference type="ARBA" id="ARBA00022679"/>
    </source>
</evidence>
<keyword evidence="5" id="KW-0645">Protease</keyword>
<keyword evidence="17" id="KW-1185">Reference proteome</keyword>
<protein>
    <recommendedName>
        <fullName evidence="10">peptidoglycan glycosyltransferase</fullName>
        <ecNumber evidence="10">2.4.99.28</ecNumber>
    </recommendedName>
</protein>
<name>A0A1H0GWF0_9RHOB</name>
<dbReference type="GO" id="GO:0008955">
    <property type="term" value="F:peptidoglycan glycosyltransferase activity"/>
    <property type="evidence" value="ECO:0007669"/>
    <property type="project" value="UniProtKB-EC"/>
</dbReference>
<dbReference type="OrthoDB" id="9766909at2"/>
<evidence type="ECO:0000256" key="5">
    <source>
        <dbReference type="ARBA" id="ARBA00022670"/>
    </source>
</evidence>
<dbReference type="RefSeq" id="WP_149788069.1">
    <property type="nucleotide sequence ID" value="NZ_FNIO01000003.1"/>
</dbReference>
<dbReference type="PANTHER" id="PTHR32282:SF15">
    <property type="entry name" value="PENICILLIN-BINDING PROTEIN 1C"/>
    <property type="match status" value="1"/>
</dbReference>
<organism evidence="16 17">
    <name type="scientific">Lutimaribacter pacificus</name>
    <dbReference type="NCBI Taxonomy" id="391948"/>
    <lineage>
        <taxon>Bacteria</taxon>
        <taxon>Pseudomonadati</taxon>
        <taxon>Pseudomonadota</taxon>
        <taxon>Alphaproteobacteria</taxon>
        <taxon>Rhodobacterales</taxon>
        <taxon>Roseobacteraceae</taxon>
        <taxon>Lutimaribacter</taxon>
    </lineage>
</organism>
<dbReference type="EMBL" id="FQZZ01000002">
    <property type="protein sequence ID" value="SHJ92618.1"/>
    <property type="molecule type" value="Genomic_DNA"/>
</dbReference>
<keyword evidence="9" id="KW-0511">Multifunctional enzyme</keyword>
<evidence type="ECO:0000313" key="16">
    <source>
        <dbReference type="EMBL" id="SHJ92618.1"/>
    </source>
</evidence>
<dbReference type="GO" id="GO:0008658">
    <property type="term" value="F:penicillin binding"/>
    <property type="evidence" value="ECO:0007669"/>
    <property type="project" value="InterPro"/>
</dbReference>
<dbReference type="Pfam" id="PF00905">
    <property type="entry name" value="Transpeptidase"/>
    <property type="match status" value="1"/>
</dbReference>
<evidence type="ECO:0000256" key="10">
    <source>
        <dbReference type="ARBA" id="ARBA00044770"/>
    </source>
</evidence>
<dbReference type="Pfam" id="PF06832">
    <property type="entry name" value="BiPBP_C"/>
    <property type="match status" value="1"/>
</dbReference>
<evidence type="ECO:0000256" key="2">
    <source>
        <dbReference type="ARBA" id="ARBA00007090"/>
    </source>
</evidence>